<dbReference type="PANTHER" id="PTHR10961:SF24">
    <property type="entry name" value="HYPOTHETICAL FRUCTOSYL AMINE:OXYGEN OXIDOREDUCTASE (EUROFUNG)"/>
    <property type="match status" value="1"/>
</dbReference>
<evidence type="ECO:0000256" key="1">
    <source>
        <dbReference type="ARBA" id="ARBA00001974"/>
    </source>
</evidence>
<dbReference type="InterPro" id="IPR006076">
    <property type="entry name" value="FAD-dep_OxRdtase"/>
</dbReference>
<evidence type="ECO:0000259" key="7">
    <source>
        <dbReference type="Pfam" id="PF01266"/>
    </source>
</evidence>
<dbReference type="InterPro" id="IPR036188">
    <property type="entry name" value="FAD/NAD-bd_sf"/>
</dbReference>
<keyword evidence="4" id="KW-0274">FAD</keyword>
<sequence>MASKDSKIVIVGSGTFGCSTALHLARQGYTNVLCLDKYPVPSPISAGNDINKIVDIVEDTVEDAPDERLQKEAVELWRKDPVFSPYFHEVGVIVSAVHDEPLEDMHKLNERRKKHGMAPLKYLSSPEDFRQEIPALTGPLTNWKGYKLGSEGGWVHARKALENAAREAEKLGVRFQSGADGDVKSLKIENGKCVGVETHSGKTVYADRVVLSAGANTVLLTDFKGQLEAKCFTLAHIKLTPEENAKLKNTPVMFNYEKGFFFEADEDRSEMKICNEFPGYTNLNESGESVPVARHEIPLEAEQGVRDYLRETIPEFADKEFVKARICWCTDSPDRNLILTTHPDHDNVVLATGDSGRSYVLIPVVGKYIAKVATDGTQALSEQDRHQWRWRPETASSRDDQQGRWGGSGKVSDLKDIHDWTNINWDKSSQL</sequence>
<name>A0A642V883_9ASCO</name>
<evidence type="ECO:0000256" key="5">
    <source>
        <dbReference type="ARBA" id="ARBA00023002"/>
    </source>
</evidence>
<dbReference type="PANTHER" id="PTHR10961">
    <property type="entry name" value="PEROXISOMAL SARCOSINE OXIDASE"/>
    <property type="match status" value="1"/>
</dbReference>
<dbReference type="SUPFAM" id="SSF51905">
    <property type="entry name" value="FAD/NAD(P)-binding domain"/>
    <property type="match status" value="1"/>
</dbReference>
<keyword evidence="5" id="KW-0560">Oxidoreductase</keyword>
<evidence type="ECO:0000256" key="3">
    <source>
        <dbReference type="ARBA" id="ARBA00022630"/>
    </source>
</evidence>
<dbReference type="Gene3D" id="3.50.50.60">
    <property type="entry name" value="FAD/NAD(P)-binding domain"/>
    <property type="match status" value="1"/>
</dbReference>
<evidence type="ECO:0000256" key="4">
    <source>
        <dbReference type="ARBA" id="ARBA00022827"/>
    </source>
</evidence>
<keyword evidence="3" id="KW-0285">Flavoprotein</keyword>
<dbReference type="PROSITE" id="PS51257">
    <property type="entry name" value="PROKAR_LIPOPROTEIN"/>
    <property type="match status" value="1"/>
</dbReference>
<feature type="region of interest" description="Disordered" evidence="6">
    <location>
        <begin position="383"/>
        <end position="411"/>
    </location>
</feature>
<dbReference type="GO" id="GO:0051698">
    <property type="term" value="F:saccharopine oxidase activity"/>
    <property type="evidence" value="ECO:0007669"/>
    <property type="project" value="TreeGrafter"/>
</dbReference>
<feature type="domain" description="FAD dependent oxidoreductase" evidence="7">
    <location>
        <begin position="7"/>
        <end position="371"/>
    </location>
</feature>
<dbReference type="InterPro" id="IPR045170">
    <property type="entry name" value="MTOX"/>
</dbReference>
<comment type="caution">
    <text evidence="8">The sequence shown here is derived from an EMBL/GenBank/DDBJ whole genome shotgun (WGS) entry which is preliminary data.</text>
</comment>
<feature type="compositionally biased region" description="Basic and acidic residues" evidence="6">
    <location>
        <begin position="383"/>
        <end position="402"/>
    </location>
</feature>
<dbReference type="Gene3D" id="3.30.9.10">
    <property type="entry name" value="D-Amino Acid Oxidase, subunit A, domain 2"/>
    <property type="match status" value="1"/>
</dbReference>
<evidence type="ECO:0000256" key="6">
    <source>
        <dbReference type="SAM" id="MobiDB-lite"/>
    </source>
</evidence>
<dbReference type="Pfam" id="PF01266">
    <property type="entry name" value="DAO"/>
    <property type="match status" value="1"/>
</dbReference>
<dbReference type="VEuPathDB" id="FungiDB:TRICI_001836"/>
<reference evidence="8" key="1">
    <citation type="journal article" date="2019" name="G3 (Bethesda)">
        <title>Genome Assemblies of Two Rare Opportunistic Yeast Pathogens: Diutina rugosa (syn. Candida rugosa) and Trichomonascus ciferrii (syn. Candida ciferrii).</title>
        <authorList>
            <person name="Mixao V."/>
            <person name="Saus E."/>
            <person name="Hansen A.P."/>
            <person name="Lass-Florl C."/>
            <person name="Gabaldon T."/>
        </authorList>
    </citation>
    <scope>NUCLEOTIDE SEQUENCE</scope>
    <source>
        <strain evidence="8">CBS 4856</strain>
    </source>
</reference>
<dbReference type="EMBL" id="SWFS01000128">
    <property type="protein sequence ID" value="KAA8916021.1"/>
    <property type="molecule type" value="Genomic_DNA"/>
</dbReference>
<dbReference type="GO" id="GO:0050660">
    <property type="term" value="F:flavin adenine dinucleotide binding"/>
    <property type="evidence" value="ECO:0007669"/>
    <property type="project" value="InterPro"/>
</dbReference>
<keyword evidence="9" id="KW-1185">Reference proteome</keyword>
<dbReference type="Proteomes" id="UP000761534">
    <property type="component" value="Unassembled WGS sequence"/>
</dbReference>
<comment type="similarity">
    <text evidence="2">Belongs to the MSOX/MTOX family.</text>
</comment>
<evidence type="ECO:0000313" key="9">
    <source>
        <dbReference type="Proteomes" id="UP000761534"/>
    </source>
</evidence>
<proteinExistence type="inferred from homology"/>
<protein>
    <recommendedName>
        <fullName evidence="7">FAD dependent oxidoreductase domain-containing protein</fullName>
    </recommendedName>
</protein>
<dbReference type="AlphaFoldDB" id="A0A642V883"/>
<dbReference type="GO" id="GO:0008115">
    <property type="term" value="F:sarcosine oxidase activity"/>
    <property type="evidence" value="ECO:0007669"/>
    <property type="project" value="TreeGrafter"/>
</dbReference>
<evidence type="ECO:0000256" key="2">
    <source>
        <dbReference type="ARBA" id="ARBA00010989"/>
    </source>
</evidence>
<accession>A0A642V883</accession>
<evidence type="ECO:0000313" key="8">
    <source>
        <dbReference type="EMBL" id="KAA8916021.1"/>
    </source>
</evidence>
<dbReference type="OrthoDB" id="2219495at2759"/>
<organism evidence="8 9">
    <name type="scientific">Trichomonascus ciferrii</name>
    <dbReference type="NCBI Taxonomy" id="44093"/>
    <lineage>
        <taxon>Eukaryota</taxon>
        <taxon>Fungi</taxon>
        <taxon>Dikarya</taxon>
        <taxon>Ascomycota</taxon>
        <taxon>Saccharomycotina</taxon>
        <taxon>Dipodascomycetes</taxon>
        <taxon>Dipodascales</taxon>
        <taxon>Trichomonascaceae</taxon>
        <taxon>Trichomonascus</taxon>
        <taxon>Trichomonascus ciferrii complex</taxon>
    </lineage>
</organism>
<gene>
    <name evidence="8" type="ORF">TRICI_001836</name>
</gene>
<comment type="cofactor">
    <cofactor evidence="1">
        <name>FAD</name>
        <dbReference type="ChEBI" id="CHEBI:57692"/>
    </cofactor>
</comment>